<evidence type="ECO:0000256" key="1">
    <source>
        <dbReference type="SAM" id="MobiDB-lite"/>
    </source>
</evidence>
<protein>
    <submittedName>
        <fullName evidence="2">Uncharacterized protein</fullName>
    </submittedName>
</protein>
<feature type="compositionally biased region" description="Low complexity" evidence="1">
    <location>
        <begin position="55"/>
        <end position="67"/>
    </location>
</feature>
<gene>
    <name evidence="2" type="ORF">TGEB3V08_LOCUS794</name>
</gene>
<sequence>MLASVTYKCSGVALWTAPLVAAAQKRVGLRGIEFSRRRAMALAERWSPGSWGFESPGLGSLGSGPRRSCGELL</sequence>
<reference evidence="2" key="1">
    <citation type="submission" date="2020-11" db="EMBL/GenBank/DDBJ databases">
        <authorList>
            <person name="Tran Van P."/>
        </authorList>
    </citation>
    <scope>NUCLEOTIDE SEQUENCE</scope>
</reference>
<organism evidence="2">
    <name type="scientific">Timema genevievae</name>
    <name type="common">Walking stick</name>
    <dbReference type="NCBI Taxonomy" id="629358"/>
    <lineage>
        <taxon>Eukaryota</taxon>
        <taxon>Metazoa</taxon>
        <taxon>Ecdysozoa</taxon>
        <taxon>Arthropoda</taxon>
        <taxon>Hexapoda</taxon>
        <taxon>Insecta</taxon>
        <taxon>Pterygota</taxon>
        <taxon>Neoptera</taxon>
        <taxon>Polyneoptera</taxon>
        <taxon>Phasmatodea</taxon>
        <taxon>Timematodea</taxon>
        <taxon>Timematoidea</taxon>
        <taxon>Timematidae</taxon>
        <taxon>Timema</taxon>
    </lineage>
</organism>
<feature type="region of interest" description="Disordered" evidence="1">
    <location>
        <begin position="52"/>
        <end position="73"/>
    </location>
</feature>
<proteinExistence type="predicted"/>
<accession>A0A7R9JQX5</accession>
<dbReference type="EMBL" id="OE839259">
    <property type="protein sequence ID" value="CAD7586436.1"/>
    <property type="molecule type" value="Genomic_DNA"/>
</dbReference>
<evidence type="ECO:0000313" key="2">
    <source>
        <dbReference type="EMBL" id="CAD7586436.1"/>
    </source>
</evidence>
<dbReference type="AlphaFoldDB" id="A0A7R9JQX5"/>
<name>A0A7R9JQX5_TIMGE</name>